<keyword evidence="1" id="KW-0238">DNA-binding</keyword>
<dbReference type="RefSeq" id="WP_109606603.1">
    <property type="nucleotide sequence ID" value="NZ_QGHA01000001.1"/>
</dbReference>
<gene>
    <name evidence="3" type="ORF">LX99_00813</name>
</gene>
<sequence length="335" mass="39252">MATVREVVLPHHKKEDGTWNVKIRVTHNRKSTYIDTQHFVGSKQIRKDFKIKDHFILDLLHPILKDYRDKISELGTKLSFYNCKTLAHYLQSGGQINADDINIVEFGREQIKHLENQDRGASANDMKRVVNSLVDYFKTEQVPITRIRAAFLVEYEAYLKSPRTMIRLDQFQRPITRKVKGLQKAGLHNHMRDLRILFNNVCDFYNDEDMEVIIVKHNPFSKYKIGKPAKNTKPKLNIKQVRKIMNCEVPINSRMELARDLAMLSFYLCGMNAADLFRLPPASFLLSRQRLEYNRKKTMTRREDEAFMSINIPDIAVPLIRKYAGTLRIHQAVRH</sequence>
<evidence type="ECO:0000256" key="1">
    <source>
        <dbReference type="ARBA" id="ARBA00023125"/>
    </source>
</evidence>
<evidence type="ECO:0000313" key="3">
    <source>
        <dbReference type="EMBL" id="PWK80348.1"/>
    </source>
</evidence>
<dbReference type="InterPro" id="IPR010998">
    <property type="entry name" value="Integrase_recombinase_N"/>
</dbReference>
<evidence type="ECO:0000259" key="2">
    <source>
        <dbReference type="Pfam" id="PF13102"/>
    </source>
</evidence>
<dbReference type="Gene3D" id="1.10.150.130">
    <property type="match status" value="1"/>
</dbReference>
<accession>A0A316HI90</accession>
<dbReference type="AlphaFoldDB" id="A0A316HI90"/>
<proteinExistence type="predicted"/>
<keyword evidence="4" id="KW-1185">Reference proteome</keyword>
<name>A0A316HI90_9SPHI</name>
<evidence type="ECO:0000313" key="4">
    <source>
        <dbReference type="Proteomes" id="UP000245678"/>
    </source>
</evidence>
<protein>
    <submittedName>
        <fullName evidence="3">Integrase-like protein</fullName>
    </submittedName>
</protein>
<reference evidence="3 4" key="1">
    <citation type="submission" date="2018-05" db="EMBL/GenBank/DDBJ databases">
        <title>Genomic Encyclopedia of Archaeal and Bacterial Type Strains, Phase II (KMG-II): from individual species to whole genera.</title>
        <authorList>
            <person name="Goeker M."/>
        </authorList>
    </citation>
    <scope>NUCLEOTIDE SEQUENCE [LARGE SCALE GENOMIC DNA]</scope>
    <source>
        <strain evidence="3 4">DSM 19975</strain>
    </source>
</reference>
<comment type="caution">
    <text evidence="3">The sequence shown here is derived from an EMBL/GenBank/DDBJ whole genome shotgun (WGS) entry which is preliminary data.</text>
</comment>
<dbReference type="EMBL" id="QGHA01000001">
    <property type="protein sequence ID" value="PWK80348.1"/>
    <property type="molecule type" value="Genomic_DNA"/>
</dbReference>
<dbReference type="Proteomes" id="UP000245678">
    <property type="component" value="Unassembled WGS sequence"/>
</dbReference>
<feature type="domain" description="Phage integrase SAM-like" evidence="2">
    <location>
        <begin position="103"/>
        <end position="200"/>
    </location>
</feature>
<organism evidence="3 4">
    <name type="scientific">Mucilaginibacter oryzae</name>
    <dbReference type="NCBI Taxonomy" id="468058"/>
    <lineage>
        <taxon>Bacteria</taxon>
        <taxon>Pseudomonadati</taxon>
        <taxon>Bacteroidota</taxon>
        <taxon>Sphingobacteriia</taxon>
        <taxon>Sphingobacteriales</taxon>
        <taxon>Sphingobacteriaceae</taxon>
        <taxon>Mucilaginibacter</taxon>
    </lineage>
</organism>
<dbReference type="InterPro" id="IPR025269">
    <property type="entry name" value="SAM-like_dom"/>
</dbReference>
<dbReference type="Pfam" id="PF13102">
    <property type="entry name" value="Phage_int_SAM_5"/>
    <property type="match status" value="1"/>
</dbReference>
<dbReference type="GO" id="GO:0003677">
    <property type="term" value="F:DNA binding"/>
    <property type="evidence" value="ECO:0007669"/>
    <property type="project" value="UniProtKB-KW"/>
</dbReference>